<evidence type="ECO:0000256" key="1">
    <source>
        <dbReference type="SAM" id="MobiDB-lite"/>
    </source>
</evidence>
<feature type="compositionally biased region" description="Polar residues" evidence="1">
    <location>
        <begin position="621"/>
        <end position="649"/>
    </location>
</feature>
<feature type="compositionally biased region" description="Acidic residues" evidence="1">
    <location>
        <begin position="370"/>
        <end position="392"/>
    </location>
</feature>
<feature type="compositionally biased region" description="Low complexity" evidence="1">
    <location>
        <begin position="588"/>
        <end position="614"/>
    </location>
</feature>
<gene>
    <name evidence="2" type="ORF">MCHLO_03358</name>
</gene>
<feature type="region of interest" description="Disordered" evidence="1">
    <location>
        <begin position="588"/>
        <end position="649"/>
    </location>
</feature>
<evidence type="ECO:0000313" key="3">
    <source>
        <dbReference type="Proteomes" id="UP000815677"/>
    </source>
</evidence>
<sequence length="935" mass="100750">MTHTQHIPVPMSSRKTFRLWASGNRQLILDPHLEDYIAARARGPAAERRVLRRILLEFFTRVPWHLSDDDEPELTPYDPNAIVEPEVLTPEQVVERDDRVRVLTKVLPFTCQILTISQVIQRVRGYFKYRSERTLNLRRTFGRDPTKDPYARLVIQLSGYNPPRRARQPFQQFMKEKYATDIAPIVQTRWSQQQQVDLSLVGRLPKAGFRAEVAKDLFRTLPVAERDGYALRAQTIAQQEKEAYKQALRFAPSTEPVDRLAAINRLPDFIGPILQEIYNVTGWHATLVAGGPHPELGGRIGTTHVCFGRNLTVANQHWAEYDTARFDEDVLGFFGEYLKTAYSESQCAASALPNHQPRVNSGIMGNGVESDLDSDSSPEIDTDDSEDSDFEDIAPPAKRTRQTGALPASTGSALVASTSAQPSASTSSASASTSSASASASASTRRSASRSSTSRHSTSTSSVLAPSTSASRPRPRPRPLRRSGAFQSIAPDQAGSLLADPAALATPSGLGQLADSIPLIPLSSHFSTQGPGPMDQDVPMPLFSDHIFTWPPPISSPSHVESSLASLSPFMDNALPLAFGDSSTSLSSGPVSTSLFGTPSSTTPSSNVSSSVPMVNPPPLFSSTAPATSSLGATSSGMPTHAISTSMASTQGTTASRLALQVLGDSNALSKASQSPPAVQSPPINATPPVIPTPAVESVIPARLPLSAPTTIVPGPVAAGPSSATMMPLPPVGVQAPLTTRRSLRSTTAVPDLAQPPAMPADAPLWFSQTYTRVVGRNLGPGFNAVLNAWVRIEVASRFLDSDEGLVVKGRPAVLTRWLRATSESGDLPEVENVASFRATFTRWCDGMQPNWRQRDSSKRWIIGGTYGAKGREWGALYTWGSNGLVAVVAGLFIWGCAAQGTTHEVAWTQAVDDAGWIMEGMAAYYELFNKRGKW</sequence>
<accession>A0ABQ0L412</accession>
<evidence type="ECO:0000313" key="2">
    <source>
        <dbReference type="EMBL" id="GAT45798.1"/>
    </source>
</evidence>
<organism evidence="2 3">
    <name type="scientific">Mycena chlorophos</name>
    <name type="common">Agaric fungus</name>
    <name type="synonym">Agaricus chlorophos</name>
    <dbReference type="NCBI Taxonomy" id="658473"/>
    <lineage>
        <taxon>Eukaryota</taxon>
        <taxon>Fungi</taxon>
        <taxon>Dikarya</taxon>
        <taxon>Basidiomycota</taxon>
        <taxon>Agaricomycotina</taxon>
        <taxon>Agaricomycetes</taxon>
        <taxon>Agaricomycetidae</taxon>
        <taxon>Agaricales</taxon>
        <taxon>Marasmiineae</taxon>
        <taxon>Mycenaceae</taxon>
        <taxon>Mycena</taxon>
    </lineage>
</organism>
<protein>
    <recommendedName>
        <fullName evidence="4">Proteophosphoglycan ppg4</fullName>
    </recommendedName>
</protein>
<name>A0ABQ0L412_MYCCL</name>
<dbReference type="Proteomes" id="UP000815677">
    <property type="component" value="Unassembled WGS sequence"/>
</dbReference>
<reference evidence="2" key="1">
    <citation type="submission" date="2014-09" db="EMBL/GenBank/DDBJ databases">
        <title>Genome sequence of the luminous mushroom Mycena chlorophos for searching fungal bioluminescence genes.</title>
        <authorList>
            <person name="Tanaka Y."/>
            <person name="Kasuga D."/>
            <person name="Oba Y."/>
            <person name="Hase S."/>
            <person name="Sato K."/>
            <person name="Oba Y."/>
            <person name="Sakakibara Y."/>
        </authorList>
    </citation>
    <scope>NUCLEOTIDE SEQUENCE</scope>
</reference>
<evidence type="ECO:0008006" key="4">
    <source>
        <dbReference type="Google" id="ProtNLM"/>
    </source>
</evidence>
<proteinExistence type="predicted"/>
<feature type="compositionally biased region" description="Low complexity" evidence="1">
    <location>
        <begin position="416"/>
        <end position="472"/>
    </location>
</feature>
<feature type="region of interest" description="Disordered" evidence="1">
    <location>
        <begin position="353"/>
        <end position="482"/>
    </location>
</feature>
<keyword evidence="3" id="KW-1185">Reference proteome</keyword>
<dbReference type="EMBL" id="DF841719">
    <property type="protein sequence ID" value="GAT45798.1"/>
    <property type="molecule type" value="Genomic_DNA"/>
</dbReference>